<gene>
    <name evidence="2" type="ORF">GCM10011492_20930</name>
</gene>
<evidence type="ECO:0000313" key="3">
    <source>
        <dbReference type="Proteomes" id="UP000636793"/>
    </source>
</evidence>
<protein>
    <submittedName>
        <fullName evidence="2">Uncharacterized protein</fullName>
    </submittedName>
</protein>
<keyword evidence="1" id="KW-1133">Transmembrane helix</keyword>
<keyword evidence="1" id="KW-0812">Transmembrane</keyword>
<keyword evidence="3" id="KW-1185">Reference proteome</keyword>
<dbReference type="RefSeq" id="WP_188836947.1">
    <property type="nucleotide sequence ID" value="NZ_BMHI01000003.1"/>
</dbReference>
<dbReference type="Proteomes" id="UP000636793">
    <property type="component" value="Unassembled WGS sequence"/>
</dbReference>
<keyword evidence="1" id="KW-0472">Membrane</keyword>
<feature type="transmembrane region" description="Helical" evidence="1">
    <location>
        <begin position="42"/>
        <end position="75"/>
    </location>
</feature>
<name>A0A916T669_9MICO</name>
<proteinExistence type="predicted"/>
<comment type="caution">
    <text evidence="2">The sequence shown here is derived from an EMBL/GenBank/DDBJ whole genome shotgun (WGS) entry which is preliminary data.</text>
</comment>
<sequence>MKAVTPTGEKYRVRRKWLPWRRKTTARDMDWLNIPDLGDDPISMIIMAIVLLPLIVILVIFLGEFLLLLLIFPLVMIARSIFGKPWTIEVTEKGNLRAAEQVKGWSASHDRIQEIAKLLRTGGLPALYQSQPHGPTPQNS</sequence>
<evidence type="ECO:0000313" key="2">
    <source>
        <dbReference type="EMBL" id="GGB30315.1"/>
    </source>
</evidence>
<organism evidence="2 3">
    <name type="scientific">Flexivirga endophytica</name>
    <dbReference type="NCBI Taxonomy" id="1849103"/>
    <lineage>
        <taxon>Bacteria</taxon>
        <taxon>Bacillati</taxon>
        <taxon>Actinomycetota</taxon>
        <taxon>Actinomycetes</taxon>
        <taxon>Micrococcales</taxon>
        <taxon>Dermacoccaceae</taxon>
        <taxon>Flexivirga</taxon>
    </lineage>
</organism>
<evidence type="ECO:0000256" key="1">
    <source>
        <dbReference type="SAM" id="Phobius"/>
    </source>
</evidence>
<dbReference type="EMBL" id="BMHI01000003">
    <property type="protein sequence ID" value="GGB30315.1"/>
    <property type="molecule type" value="Genomic_DNA"/>
</dbReference>
<reference evidence="2" key="2">
    <citation type="submission" date="2020-09" db="EMBL/GenBank/DDBJ databases">
        <authorList>
            <person name="Sun Q."/>
            <person name="Zhou Y."/>
        </authorList>
    </citation>
    <scope>NUCLEOTIDE SEQUENCE</scope>
    <source>
        <strain evidence="2">CGMCC 1.15085</strain>
    </source>
</reference>
<reference evidence="2" key="1">
    <citation type="journal article" date="2014" name="Int. J. Syst. Evol. Microbiol.">
        <title>Complete genome sequence of Corynebacterium casei LMG S-19264T (=DSM 44701T), isolated from a smear-ripened cheese.</title>
        <authorList>
            <consortium name="US DOE Joint Genome Institute (JGI-PGF)"/>
            <person name="Walter F."/>
            <person name="Albersmeier A."/>
            <person name="Kalinowski J."/>
            <person name="Ruckert C."/>
        </authorList>
    </citation>
    <scope>NUCLEOTIDE SEQUENCE</scope>
    <source>
        <strain evidence="2">CGMCC 1.15085</strain>
    </source>
</reference>
<dbReference type="AlphaFoldDB" id="A0A916T669"/>
<accession>A0A916T669</accession>